<dbReference type="AlphaFoldDB" id="A0A2M6W2H0"/>
<gene>
    <name evidence="1" type="ORF">COU33_00100</name>
</gene>
<comment type="caution">
    <text evidence="1">The sequence shown here is derived from an EMBL/GenBank/DDBJ whole genome shotgun (WGS) entry which is preliminary data.</text>
</comment>
<name>A0A2M6W2H0_9BACT</name>
<dbReference type="Proteomes" id="UP000229362">
    <property type="component" value="Unassembled WGS sequence"/>
</dbReference>
<organism evidence="1 2">
    <name type="scientific">Candidatus Magasanikbacteria bacterium CG10_big_fil_rev_8_21_14_0_10_43_6</name>
    <dbReference type="NCBI Taxonomy" id="1974650"/>
    <lineage>
        <taxon>Bacteria</taxon>
        <taxon>Candidatus Magasanikiibacteriota</taxon>
    </lineage>
</organism>
<evidence type="ECO:0000313" key="1">
    <source>
        <dbReference type="EMBL" id="PIT86993.1"/>
    </source>
</evidence>
<sequence>MYFLLSALDAIWRHPPSLPALLHATAGKKKNRPSWRFCIFFLTKTHHQRGRLLKKKNENELLWDVLFILFILYQICKKMQVEFFEDEKKKWEMGNALPASRENAKAKPGIYRKHCFMAQLLLGYIGMCHTEYTPNNN</sequence>
<accession>A0A2M6W2H0</accession>
<protein>
    <submittedName>
        <fullName evidence="1">Uncharacterized protein</fullName>
    </submittedName>
</protein>
<reference evidence="2" key="1">
    <citation type="submission" date="2017-09" db="EMBL/GenBank/DDBJ databases">
        <title>Depth-based differentiation of microbial function through sediment-hosted aquifers and enrichment of novel symbionts in the deep terrestrial subsurface.</title>
        <authorList>
            <person name="Probst A.J."/>
            <person name="Ladd B."/>
            <person name="Jarett J.K."/>
            <person name="Geller-Mcgrath D.E."/>
            <person name="Sieber C.M.K."/>
            <person name="Emerson J.B."/>
            <person name="Anantharaman K."/>
            <person name="Thomas B.C."/>
            <person name="Malmstrom R."/>
            <person name="Stieglmeier M."/>
            <person name="Klingl A."/>
            <person name="Woyke T."/>
            <person name="Ryan C.M."/>
            <person name="Banfield J.F."/>
        </authorList>
    </citation>
    <scope>NUCLEOTIDE SEQUENCE [LARGE SCALE GENOMIC DNA]</scope>
</reference>
<evidence type="ECO:0000313" key="2">
    <source>
        <dbReference type="Proteomes" id="UP000229362"/>
    </source>
</evidence>
<proteinExistence type="predicted"/>
<dbReference type="EMBL" id="PFBZ01000005">
    <property type="protein sequence ID" value="PIT86993.1"/>
    <property type="molecule type" value="Genomic_DNA"/>
</dbReference>